<evidence type="ECO:0000256" key="2">
    <source>
        <dbReference type="ARBA" id="ARBA00007739"/>
    </source>
</evidence>
<evidence type="ECO:0000256" key="4">
    <source>
        <dbReference type="ARBA" id="ARBA00022670"/>
    </source>
</evidence>
<dbReference type="GO" id="GO:0030288">
    <property type="term" value="C:outer membrane-bounded periplasmic space"/>
    <property type="evidence" value="ECO:0007669"/>
    <property type="project" value="TreeGrafter"/>
</dbReference>
<comment type="catalytic activity">
    <reaction evidence="12">
        <text>Preferential cleavage: (Ac)2-L-Lys-D-Ala-|-D-Ala. Also transpeptidation of peptidyl-alanyl moieties that are N-acyl substituents of D-alanine.</text>
        <dbReference type="EC" id="3.4.16.4"/>
    </reaction>
</comment>
<dbReference type="InterPro" id="IPR050396">
    <property type="entry name" value="Glycosyltr_51/Transpeptidase"/>
</dbReference>
<evidence type="ECO:0000259" key="17">
    <source>
        <dbReference type="Pfam" id="PF00912"/>
    </source>
</evidence>
<proteinExistence type="inferred from homology"/>
<dbReference type="InterPro" id="IPR023346">
    <property type="entry name" value="Lysozyme-like_dom_sf"/>
</dbReference>
<dbReference type="GO" id="GO:0009002">
    <property type="term" value="F:serine-type D-Ala-D-Ala carboxypeptidase activity"/>
    <property type="evidence" value="ECO:0007669"/>
    <property type="project" value="UniProtKB-EC"/>
</dbReference>
<feature type="compositionally biased region" description="Gly residues" evidence="14">
    <location>
        <begin position="72"/>
        <end position="100"/>
    </location>
</feature>
<dbReference type="Pfam" id="PF00912">
    <property type="entry name" value="Transgly"/>
    <property type="match status" value="1"/>
</dbReference>
<comment type="catalytic activity">
    <reaction evidence="13">
        <text>[GlcNAc-(1-&gt;4)-Mur2Ac(oyl-L-Ala-gamma-D-Glu-L-Lys-D-Ala-D-Ala)](n)-di-trans,octa-cis-undecaprenyl diphosphate + beta-D-GlcNAc-(1-&gt;4)-Mur2Ac(oyl-L-Ala-gamma-D-Glu-L-Lys-D-Ala-D-Ala)-di-trans,octa-cis-undecaprenyl diphosphate = [GlcNAc-(1-&gt;4)-Mur2Ac(oyl-L-Ala-gamma-D-Glu-L-Lys-D-Ala-D-Ala)](n+1)-di-trans,octa-cis-undecaprenyl diphosphate + di-trans,octa-cis-undecaprenyl diphosphate + H(+)</text>
        <dbReference type="Rhea" id="RHEA:23708"/>
        <dbReference type="Rhea" id="RHEA-COMP:9602"/>
        <dbReference type="Rhea" id="RHEA-COMP:9603"/>
        <dbReference type="ChEBI" id="CHEBI:15378"/>
        <dbReference type="ChEBI" id="CHEBI:58405"/>
        <dbReference type="ChEBI" id="CHEBI:60033"/>
        <dbReference type="ChEBI" id="CHEBI:78435"/>
        <dbReference type="EC" id="2.4.99.28"/>
    </reaction>
</comment>
<dbReference type="Gene3D" id="1.10.3810.10">
    <property type="entry name" value="Biosynthetic peptidoglycan transglycosylase-like"/>
    <property type="match status" value="1"/>
</dbReference>
<dbReference type="InterPro" id="IPR036950">
    <property type="entry name" value="PBP_transglycosylase"/>
</dbReference>
<evidence type="ECO:0000256" key="9">
    <source>
        <dbReference type="ARBA" id="ARBA00022984"/>
    </source>
</evidence>
<evidence type="ECO:0000313" key="18">
    <source>
        <dbReference type="EMBL" id="MQS99295.1"/>
    </source>
</evidence>
<keyword evidence="8" id="KW-0133">Cell shape</keyword>
<keyword evidence="11" id="KW-0961">Cell wall biogenesis/degradation</keyword>
<dbReference type="AlphaFoldDB" id="A0A646KE54"/>
<gene>
    <name evidence="18" type="ORF">FF041_03470</name>
</gene>
<dbReference type="PANTHER" id="PTHR32282">
    <property type="entry name" value="BINDING PROTEIN TRANSPEPTIDASE, PUTATIVE-RELATED"/>
    <property type="match status" value="1"/>
</dbReference>
<feature type="compositionally biased region" description="Low complexity" evidence="14">
    <location>
        <begin position="883"/>
        <end position="929"/>
    </location>
</feature>
<evidence type="ECO:0000256" key="1">
    <source>
        <dbReference type="ARBA" id="ARBA00007090"/>
    </source>
</evidence>
<feature type="compositionally biased region" description="Acidic residues" evidence="14">
    <location>
        <begin position="822"/>
        <end position="835"/>
    </location>
</feature>
<dbReference type="GO" id="GO:0009252">
    <property type="term" value="P:peptidoglycan biosynthetic process"/>
    <property type="evidence" value="ECO:0007669"/>
    <property type="project" value="UniProtKB-KW"/>
</dbReference>
<keyword evidence="4" id="KW-0645">Protease</keyword>
<dbReference type="FunFam" id="1.10.3810.10:FF:000001">
    <property type="entry name" value="Penicillin-binding protein 1A"/>
    <property type="match status" value="1"/>
</dbReference>
<evidence type="ECO:0000256" key="15">
    <source>
        <dbReference type="SAM" id="Phobius"/>
    </source>
</evidence>
<feature type="compositionally biased region" description="Polar residues" evidence="14">
    <location>
        <begin position="25"/>
        <end position="43"/>
    </location>
</feature>
<dbReference type="InterPro" id="IPR001460">
    <property type="entry name" value="PCN-bd_Tpept"/>
</dbReference>
<keyword evidence="15" id="KW-1133">Transmembrane helix</keyword>
<evidence type="ECO:0000256" key="12">
    <source>
        <dbReference type="ARBA" id="ARBA00034000"/>
    </source>
</evidence>
<dbReference type="SUPFAM" id="SSF53955">
    <property type="entry name" value="Lysozyme-like"/>
    <property type="match status" value="1"/>
</dbReference>
<sequence length="936" mass="99561">MSEHRRKPPQQDGGRTAARRAAQQPSVGHTTPPRETTMSSASVPHSDERPYGGRAEARRAAQRGGSRRRMDGGAGSGHGGRGGGRRGGGGGGHEGGGGQPGRKRLIDYPRRGKYGWRRWMPSWKLVSGLCLGFFGALMTAATIAYAMVGVPDPDKMAEAENNVYYWDDGTQMAATGGERNRQNIELSQIPMDMQNAVISAENKDFWNDSGVDPVGIGRALLNMAKGEDTQGGSTITQQYVKNARLNDQSQTLSRKFKELFISIKIDSNVEKPDIMAGYLNTSYYGRGAHGIQAAARTYYGKDAKKLNASECAVLASLLKGATWFDPAGATDIHPRATPEGNYKRAKDRWNWILDEMVKDGHLDAAERDKFVQEGFPMPDPVKKGAKLGGQIGYLVDVAKQNFLSNNDLGVDADDLAQGGYEIHTTFNKEKIKKLEKAVTKIQKENIDPKKRPDTDTHVQFGGASVEPATGKIVAIYGGEDATKHFTNNADVTGAQVGSTFKPFVLAAAMRDGVRDPELGPEQSLKQRTLINPDEAIYNGKNLLRINRYDGEVWRDDTGKDHRQVNDGDQSYPDMDLREAMIVSANSPYVQLGMDIGIPQVRQAAVDAGLLEDSLTRAEVPSFSIGISSPSAIRMASSYATFAARGEQRDPYSVTHAKKNGKTIFKHKDAPKGAFTQAVADNVTDVLKDVVEAPNGTGGNAEIPGRPVAGKTGTTDGNRSAWFVGYTPQLSTAIDMYRFDDDDSKKNREFLKMFGTGGQQKIHGASFPSDIWKLYMSDVLEGEPVKQFPKPEPIGEAVWGGGAVSPPPTPSEEPSETPSSEPPSEEPSETPSDEPSETPSESCDPWEDWSCGDPGGSDGGKPGGSDGGKPGGSDGGKPGGSGNEGAANEGAASEGAASEGAASEGAASEGAASEGAASEGAASEGAANGNPVGGARR</sequence>
<evidence type="ECO:0000256" key="10">
    <source>
        <dbReference type="ARBA" id="ARBA00023268"/>
    </source>
</evidence>
<evidence type="ECO:0000259" key="16">
    <source>
        <dbReference type="Pfam" id="PF00905"/>
    </source>
</evidence>
<feature type="region of interest" description="Disordered" evidence="14">
    <location>
        <begin position="785"/>
        <end position="936"/>
    </location>
</feature>
<dbReference type="Proteomes" id="UP000419138">
    <property type="component" value="Unassembled WGS sequence"/>
</dbReference>
<keyword evidence="7" id="KW-0378">Hydrolase</keyword>
<dbReference type="GO" id="GO:0008955">
    <property type="term" value="F:peptidoglycan glycosyltransferase activity"/>
    <property type="evidence" value="ECO:0007669"/>
    <property type="project" value="UniProtKB-EC"/>
</dbReference>
<comment type="similarity">
    <text evidence="2">In the N-terminal section; belongs to the glycosyltransferase 51 family.</text>
</comment>
<keyword evidence="15" id="KW-0472">Membrane</keyword>
<evidence type="ECO:0000313" key="19">
    <source>
        <dbReference type="Proteomes" id="UP000419138"/>
    </source>
</evidence>
<evidence type="ECO:0000256" key="7">
    <source>
        <dbReference type="ARBA" id="ARBA00022801"/>
    </source>
</evidence>
<dbReference type="PANTHER" id="PTHR32282:SF34">
    <property type="entry name" value="PENICILLIN-BINDING PROTEIN 1A"/>
    <property type="match status" value="1"/>
</dbReference>
<keyword evidence="15" id="KW-0812">Transmembrane</keyword>
<keyword evidence="3" id="KW-0121">Carboxypeptidase</keyword>
<keyword evidence="5" id="KW-0328">Glycosyltransferase</keyword>
<dbReference type="SUPFAM" id="SSF56601">
    <property type="entry name" value="beta-lactamase/transpeptidase-like"/>
    <property type="match status" value="1"/>
</dbReference>
<keyword evidence="6" id="KW-0808">Transferase</keyword>
<dbReference type="OrthoDB" id="8865355at2"/>
<keyword evidence="19" id="KW-1185">Reference proteome</keyword>
<evidence type="ECO:0000256" key="14">
    <source>
        <dbReference type="SAM" id="MobiDB-lite"/>
    </source>
</evidence>
<feature type="compositionally biased region" description="Low complexity" evidence="14">
    <location>
        <begin position="10"/>
        <end position="24"/>
    </location>
</feature>
<feature type="region of interest" description="Disordered" evidence="14">
    <location>
        <begin position="694"/>
        <end position="717"/>
    </location>
</feature>
<evidence type="ECO:0000256" key="8">
    <source>
        <dbReference type="ARBA" id="ARBA00022960"/>
    </source>
</evidence>
<name>A0A646KE54_STRJU</name>
<protein>
    <submittedName>
        <fullName evidence="18">Penicillin-binding protein</fullName>
    </submittedName>
</protein>
<dbReference type="EMBL" id="VCLA01000024">
    <property type="protein sequence ID" value="MQS99295.1"/>
    <property type="molecule type" value="Genomic_DNA"/>
</dbReference>
<evidence type="ECO:0000256" key="3">
    <source>
        <dbReference type="ARBA" id="ARBA00022645"/>
    </source>
</evidence>
<accession>A0A646KE54</accession>
<evidence type="ECO:0000256" key="13">
    <source>
        <dbReference type="ARBA" id="ARBA00049902"/>
    </source>
</evidence>
<evidence type="ECO:0000256" key="6">
    <source>
        <dbReference type="ARBA" id="ARBA00022679"/>
    </source>
</evidence>
<dbReference type="Gene3D" id="3.40.710.10">
    <property type="entry name" value="DD-peptidase/beta-lactamase superfamily"/>
    <property type="match status" value="1"/>
</dbReference>
<reference evidence="18 19" key="1">
    <citation type="submission" date="2019-05" db="EMBL/GenBank/DDBJ databases">
        <title>Comparative genomics and metabolomics analyses of clavulanic acid producing Streptomyces species provides insight into specialized metabolism and evolution of beta-lactam biosynthetic gene clusters.</title>
        <authorList>
            <person name="Moore M.A."/>
            <person name="Cruz-Morales P."/>
            <person name="Barona Gomez F."/>
            <person name="Kapil T."/>
        </authorList>
    </citation>
    <scope>NUCLEOTIDE SEQUENCE [LARGE SCALE GENOMIC DNA]</scope>
    <source>
        <strain evidence="18 19">NRRL 5741</strain>
    </source>
</reference>
<dbReference type="InterPro" id="IPR001264">
    <property type="entry name" value="Glyco_trans_51"/>
</dbReference>
<comment type="similarity">
    <text evidence="1">In the C-terminal section; belongs to the transpeptidase family.</text>
</comment>
<dbReference type="GO" id="GO:0071555">
    <property type="term" value="P:cell wall organization"/>
    <property type="evidence" value="ECO:0007669"/>
    <property type="project" value="UniProtKB-KW"/>
</dbReference>
<keyword evidence="10" id="KW-0511">Multifunctional enzyme</keyword>
<dbReference type="GO" id="GO:0008360">
    <property type="term" value="P:regulation of cell shape"/>
    <property type="evidence" value="ECO:0007669"/>
    <property type="project" value="UniProtKB-KW"/>
</dbReference>
<dbReference type="RefSeq" id="WP_153520962.1">
    <property type="nucleotide sequence ID" value="NZ_VCLA01000024.1"/>
</dbReference>
<comment type="caution">
    <text evidence="18">The sequence shown here is derived from an EMBL/GenBank/DDBJ whole genome shotgun (WGS) entry which is preliminary data.</text>
</comment>
<feature type="transmembrane region" description="Helical" evidence="15">
    <location>
        <begin position="125"/>
        <end position="148"/>
    </location>
</feature>
<dbReference type="GO" id="GO:0006508">
    <property type="term" value="P:proteolysis"/>
    <property type="evidence" value="ECO:0007669"/>
    <property type="project" value="UniProtKB-KW"/>
</dbReference>
<dbReference type="InterPro" id="IPR012338">
    <property type="entry name" value="Beta-lactam/transpept-like"/>
</dbReference>
<feature type="domain" description="Glycosyl transferase family 51" evidence="17">
    <location>
        <begin position="169"/>
        <end position="356"/>
    </location>
</feature>
<feature type="compositionally biased region" description="Gly residues" evidence="14">
    <location>
        <begin position="852"/>
        <end position="882"/>
    </location>
</feature>
<feature type="compositionally biased region" description="Basic and acidic residues" evidence="14">
    <location>
        <begin position="45"/>
        <end position="59"/>
    </location>
</feature>
<evidence type="ECO:0000256" key="11">
    <source>
        <dbReference type="ARBA" id="ARBA00023316"/>
    </source>
</evidence>
<feature type="region of interest" description="Disordered" evidence="14">
    <location>
        <begin position="1"/>
        <end position="106"/>
    </location>
</feature>
<organism evidence="18 19">
    <name type="scientific">Streptomyces jumonjinensis</name>
    <dbReference type="NCBI Taxonomy" id="1945"/>
    <lineage>
        <taxon>Bacteria</taxon>
        <taxon>Bacillati</taxon>
        <taxon>Actinomycetota</taxon>
        <taxon>Actinomycetes</taxon>
        <taxon>Kitasatosporales</taxon>
        <taxon>Streptomycetaceae</taxon>
        <taxon>Streptomyces</taxon>
    </lineage>
</organism>
<dbReference type="GO" id="GO:0008658">
    <property type="term" value="F:penicillin binding"/>
    <property type="evidence" value="ECO:0007669"/>
    <property type="project" value="InterPro"/>
</dbReference>
<dbReference type="Pfam" id="PF00905">
    <property type="entry name" value="Transpeptidase"/>
    <property type="match status" value="1"/>
</dbReference>
<keyword evidence="9" id="KW-0573">Peptidoglycan synthesis</keyword>
<evidence type="ECO:0000256" key="5">
    <source>
        <dbReference type="ARBA" id="ARBA00022676"/>
    </source>
</evidence>
<feature type="domain" description="Penicillin-binding protein transpeptidase" evidence="16">
    <location>
        <begin position="549"/>
        <end position="728"/>
    </location>
</feature>